<sequence length="444" mass="49617">MPSNKHSGYLYPPSGSKHHSSRHRHSELMSNPAFSYYHTDKMLHFYRWTSPPGVMKILSIIIIIMCVAVFACVASTLAWDYDMSMMGGTGLMPGYGTSGSLYGGSYGSSYSGSYGGSYGSGLGGSYGYGGTQVDPVSGKGFLIAIAAFTFIAALVVFILVVSKQSAARSQKFYLGTIIICAILAFLMLIATIVYLVAVNPTAQTSGSLMYNQMIQLCAQYQNQNQIQAQGLFINQYLYHYCVVDPQEAVAIVLSFLVCVALIILLVFAVKTRSLIRRWGPERIIWEEVKVINAGPQNSVGEWVNNVSGDPEGLVHDRNENVGGSRDYVDQANYNKPLYLPGLFPPIVDEQERLAYKREFDQEHVEYKNLQAELDAINQDLAEVDRELDQHSEGSPQFLDALNEYTELKNLKKTPDYQSKKKRCKYLRSKLSHIKRMISDYDRRP</sequence>
<keyword evidence="6 11" id="KW-0812">Transmembrane</keyword>
<feature type="domain" description="OCEL" evidence="17">
    <location>
        <begin position="337"/>
        <end position="444"/>
    </location>
</feature>
<evidence type="ECO:0000256" key="15">
    <source>
        <dbReference type="SAM" id="Phobius"/>
    </source>
</evidence>
<evidence type="ECO:0000256" key="14">
    <source>
        <dbReference type="SAM" id="MobiDB-lite"/>
    </source>
</evidence>
<dbReference type="PROSITE" id="PS51225">
    <property type="entry name" value="MARVEL"/>
    <property type="match status" value="1"/>
</dbReference>
<feature type="domain" description="MARVEL" evidence="16">
    <location>
        <begin position="50"/>
        <end position="273"/>
    </location>
</feature>
<reference evidence="18" key="1">
    <citation type="submission" date="2016-05" db="EMBL/GenBank/DDBJ databases">
        <authorList>
            <person name="Lavstsen T."/>
            <person name="Jespersen J.S."/>
        </authorList>
    </citation>
    <scope>NUCLEOTIDE SEQUENCE</scope>
    <source>
        <tissue evidence="18">Brain</tissue>
    </source>
</reference>
<feature type="transmembrane region" description="Helical" evidence="15">
    <location>
        <begin position="141"/>
        <end position="160"/>
    </location>
</feature>
<evidence type="ECO:0000256" key="13">
    <source>
        <dbReference type="SAM" id="Coils"/>
    </source>
</evidence>
<comment type="subcellular location">
    <subcellularLocation>
        <location evidence="1">Cell junction</location>
        <location evidence="1">Tight junction</location>
    </subcellularLocation>
    <subcellularLocation>
        <location evidence="2">Cell membrane</location>
        <topology evidence="2">Multi-pass membrane protein</topology>
    </subcellularLocation>
</comment>
<comment type="similarity">
    <text evidence="3 12">Belongs to the ELL/occludin family.</text>
</comment>
<dbReference type="SUPFAM" id="SSF144292">
    <property type="entry name" value="occludin/ELL-like"/>
    <property type="match status" value="1"/>
</dbReference>
<keyword evidence="10 11" id="KW-0472">Membrane</keyword>
<feature type="coiled-coil region" evidence="13">
    <location>
        <begin position="359"/>
        <end position="393"/>
    </location>
</feature>
<dbReference type="GO" id="GO:0005923">
    <property type="term" value="C:bicellular tight junction"/>
    <property type="evidence" value="ECO:0007669"/>
    <property type="project" value="UniProtKB-SubCell"/>
</dbReference>
<dbReference type="Pfam" id="PF07303">
    <property type="entry name" value="Occludin_ELL"/>
    <property type="match status" value="1"/>
</dbReference>
<dbReference type="InterPro" id="IPR008253">
    <property type="entry name" value="Marvel"/>
</dbReference>
<evidence type="ECO:0000256" key="3">
    <source>
        <dbReference type="ARBA" id="ARBA00009171"/>
    </source>
</evidence>
<dbReference type="Gene3D" id="6.10.140.340">
    <property type="match status" value="1"/>
</dbReference>
<dbReference type="Pfam" id="PF01284">
    <property type="entry name" value="MARVEL"/>
    <property type="match status" value="1"/>
</dbReference>
<gene>
    <name evidence="18" type="primary">OCLNB</name>
</gene>
<dbReference type="GO" id="GO:0031410">
    <property type="term" value="C:cytoplasmic vesicle"/>
    <property type="evidence" value="ECO:0007669"/>
    <property type="project" value="TreeGrafter"/>
</dbReference>
<dbReference type="AlphaFoldDB" id="A0A1A7WEK1"/>
<evidence type="ECO:0000256" key="11">
    <source>
        <dbReference type="PROSITE-ProRule" id="PRU00581"/>
    </source>
</evidence>
<dbReference type="PANTHER" id="PTHR23288">
    <property type="entry name" value="OCCLUDIN AND RNA POLYMERASE II ELONGATION FACTOR ELL"/>
    <property type="match status" value="1"/>
</dbReference>
<reference evidence="18" key="2">
    <citation type="submission" date="2016-06" db="EMBL/GenBank/DDBJ databases">
        <title>The genome of a short-lived fish provides insights into sex chromosome evolution and the genetic control of aging.</title>
        <authorList>
            <person name="Reichwald K."/>
            <person name="Felder M."/>
            <person name="Petzold A."/>
            <person name="Koch P."/>
            <person name="Groth M."/>
            <person name="Platzer M."/>
        </authorList>
    </citation>
    <scope>NUCLEOTIDE SEQUENCE</scope>
    <source>
        <tissue evidence="18">Brain</tissue>
    </source>
</reference>
<dbReference type="GO" id="GO:0070830">
    <property type="term" value="P:bicellular tight junction assembly"/>
    <property type="evidence" value="ECO:0007669"/>
    <property type="project" value="TreeGrafter"/>
</dbReference>
<dbReference type="PANTHER" id="PTHR23288:SF34">
    <property type="entry name" value="OCCLUDIN B"/>
    <property type="match status" value="1"/>
</dbReference>
<evidence type="ECO:0000259" key="16">
    <source>
        <dbReference type="PROSITE" id="PS51225"/>
    </source>
</evidence>
<name>A0A1A7WEK1_9TELE</name>
<organism evidence="18">
    <name type="scientific">Iconisemion striatum</name>
    <dbReference type="NCBI Taxonomy" id="60296"/>
    <lineage>
        <taxon>Eukaryota</taxon>
        <taxon>Metazoa</taxon>
        <taxon>Chordata</taxon>
        <taxon>Craniata</taxon>
        <taxon>Vertebrata</taxon>
        <taxon>Euteleostomi</taxon>
        <taxon>Actinopterygii</taxon>
        <taxon>Neopterygii</taxon>
        <taxon>Teleostei</taxon>
        <taxon>Neoteleostei</taxon>
        <taxon>Acanthomorphata</taxon>
        <taxon>Ovalentaria</taxon>
        <taxon>Atherinomorphae</taxon>
        <taxon>Cyprinodontiformes</taxon>
        <taxon>Nothobranchiidae</taxon>
        <taxon>Iconisemion</taxon>
    </lineage>
</organism>
<evidence type="ECO:0000256" key="10">
    <source>
        <dbReference type="ARBA" id="ARBA00023136"/>
    </source>
</evidence>
<evidence type="ECO:0000256" key="12">
    <source>
        <dbReference type="PROSITE-ProRule" id="PRU01324"/>
    </source>
</evidence>
<evidence type="ECO:0000256" key="7">
    <source>
        <dbReference type="ARBA" id="ARBA00022949"/>
    </source>
</evidence>
<dbReference type="InterPro" id="IPR031176">
    <property type="entry name" value="ELL/occludin"/>
</dbReference>
<keyword evidence="9 13" id="KW-0175">Coiled coil</keyword>
<feature type="transmembrane region" description="Helical" evidence="15">
    <location>
        <begin position="172"/>
        <end position="197"/>
    </location>
</feature>
<feature type="transmembrane region" description="Helical" evidence="15">
    <location>
        <begin position="248"/>
        <end position="269"/>
    </location>
</feature>
<protein>
    <submittedName>
        <fullName evidence="18">Occludin b</fullName>
    </submittedName>
</protein>
<feature type="transmembrane region" description="Helical" evidence="15">
    <location>
        <begin position="57"/>
        <end position="79"/>
    </location>
</feature>
<evidence type="ECO:0000256" key="2">
    <source>
        <dbReference type="ARBA" id="ARBA00004651"/>
    </source>
</evidence>
<evidence type="ECO:0000256" key="6">
    <source>
        <dbReference type="ARBA" id="ARBA00022692"/>
    </source>
</evidence>
<evidence type="ECO:0000256" key="8">
    <source>
        <dbReference type="ARBA" id="ARBA00022989"/>
    </source>
</evidence>
<accession>A0A1A7WEK1</accession>
<evidence type="ECO:0000313" key="18">
    <source>
        <dbReference type="EMBL" id="SBP03954.1"/>
    </source>
</evidence>
<keyword evidence="5" id="KW-1003">Cell membrane</keyword>
<keyword evidence="4" id="KW-0796">Tight junction</keyword>
<dbReference type="EMBL" id="HADW01002554">
    <property type="protein sequence ID" value="SBP03954.1"/>
    <property type="molecule type" value="Transcribed_RNA"/>
</dbReference>
<evidence type="ECO:0000256" key="5">
    <source>
        <dbReference type="ARBA" id="ARBA00022475"/>
    </source>
</evidence>
<dbReference type="PROSITE" id="PS51980">
    <property type="entry name" value="OCEL"/>
    <property type="match status" value="1"/>
</dbReference>
<feature type="region of interest" description="Disordered" evidence="14">
    <location>
        <begin position="1"/>
        <end position="22"/>
    </location>
</feature>
<keyword evidence="7" id="KW-0965">Cell junction</keyword>
<evidence type="ECO:0000256" key="4">
    <source>
        <dbReference type="ARBA" id="ARBA00022427"/>
    </source>
</evidence>
<evidence type="ECO:0000256" key="1">
    <source>
        <dbReference type="ARBA" id="ARBA00004435"/>
    </source>
</evidence>
<evidence type="ECO:0000259" key="17">
    <source>
        <dbReference type="PROSITE" id="PS51980"/>
    </source>
</evidence>
<proteinExistence type="inferred from homology"/>
<evidence type="ECO:0000256" key="9">
    <source>
        <dbReference type="ARBA" id="ARBA00023054"/>
    </source>
</evidence>
<keyword evidence="8 15" id="KW-1133">Transmembrane helix</keyword>
<dbReference type="InterPro" id="IPR010844">
    <property type="entry name" value="Occludin_ELL"/>
</dbReference>
<dbReference type="GO" id="GO:0016324">
    <property type="term" value="C:apical plasma membrane"/>
    <property type="evidence" value="ECO:0007669"/>
    <property type="project" value="TreeGrafter"/>
</dbReference>